<evidence type="ECO:0000259" key="2">
    <source>
        <dbReference type="Pfam" id="PF04478"/>
    </source>
</evidence>
<keyword evidence="1" id="KW-0812">Transmembrane</keyword>
<keyword evidence="1" id="KW-0472">Membrane</keyword>
<gene>
    <name evidence="3" type="ORF">PECUL_23A055852</name>
</gene>
<reference evidence="3" key="1">
    <citation type="submission" date="2022-03" db="EMBL/GenBank/DDBJ databases">
        <authorList>
            <person name="Alioto T."/>
            <person name="Alioto T."/>
            <person name="Gomez Garrido J."/>
        </authorList>
    </citation>
    <scope>NUCLEOTIDE SEQUENCE</scope>
</reference>
<dbReference type="InterPro" id="IPR007567">
    <property type="entry name" value="Mid2_dom"/>
</dbReference>
<dbReference type="EMBL" id="OW240922">
    <property type="protein sequence ID" value="CAH2321926.1"/>
    <property type="molecule type" value="Genomic_DNA"/>
</dbReference>
<sequence length="154" mass="16870">MTTEIYTENPSTTGSHTEFQTSDYESHISQNSTESYYSTIQNFTISLSTTSNITTSGAIGSKDNALVIGLSVGIPCACLLLLAIGLTLFCLHRKKQSPKDKINLERSVSNPYATTIKAPSLNSEIYDDVGVRIPEETYEGVMPNDEEIYQTTIS</sequence>
<keyword evidence="1" id="KW-1133">Transmembrane helix</keyword>
<evidence type="ECO:0000313" key="4">
    <source>
        <dbReference type="Proteomes" id="UP001295444"/>
    </source>
</evidence>
<protein>
    <recommendedName>
        <fullName evidence="2">Mid2 domain-containing protein</fullName>
    </recommendedName>
</protein>
<feature type="transmembrane region" description="Helical" evidence="1">
    <location>
        <begin position="65"/>
        <end position="91"/>
    </location>
</feature>
<dbReference type="Proteomes" id="UP001295444">
    <property type="component" value="Chromosome 11"/>
</dbReference>
<dbReference type="Pfam" id="PF04478">
    <property type="entry name" value="Mid2"/>
    <property type="match status" value="1"/>
</dbReference>
<proteinExistence type="predicted"/>
<name>A0AAD1T9F0_PELCU</name>
<keyword evidence="4" id="KW-1185">Reference proteome</keyword>
<evidence type="ECO:0000313" key="3">
    <source>
        <dbReference type="EMBL" id="CAH2321926.1"/>
    </source>
</evidence>
<organism evidence="3 4">
    <name type="scientific">Pelobates cultripes</name>
    <name type="common">Western spadefoot toad</name>
    <dbReference type="NCBI Taxonomy" id="61616"/>
    <lineage>
        <taxon>Eukaryota</taxon>
        <taxon>Metazoa</taxon>
        <taxon>Chordata</taxon>
        <taxon>Craniata</taxon>
        <taxon>Vertebrata</taxon>
        <taxon>Euteleostomi</taxon>
        <taxon>Amphibia</taxon>
        <taxon>Batrachia</taxon>
        <taxon>Anura</taxon>
        <taxon>Pelobatoidea</taxon>
        <taxon>Pelobatidae</taxon>
        <taxon>Pelobates</taxon>
    </lineage>
</organism>
<dbReference type="AlphaFoldDB" id="A0AAD1T9F0"/>
<feature type="domain" description="Mid2" evidence="2">
    <location>
        <begin position="35"/>
        <end position="96"/>
    </location>
</feature>
<accession>A0AAD1T9F0</accession>
<evidence type="ECO:0000256" key="1">
    <source>
        <dbReference type="SAM" id="Phobius"/>
    </source>
</evidence>